<keyword evidence="1" id="KW-0472">Membrane</keyword>
<dbReference type="Proteomes" id="UP000260925">
    <property type="component" value="Unassembled WGS sequence"/>
</dbReference>
<name>A0A3B9QRP2_9CORY</name>
<keyword evidence="1" id="KW-0812">Transmembrane</keyword>
<dbReference type="EMBL" id="DMDD01000016">
    <property type="protein sequence ID" value="HAF71640.1"/>
    <property type="molecule type" value="Genomic_DNA"/>
</dbReference>
<proteinExistence type="predicted"/>
<feature type="transmembrane region" description="Helical" evidence="1">
    <location>
        <begin position="37"/>
        <end position="58"/>
    </location>
</feature>
<evidence type="ECO:0000313" key="3">
    <source>
        <dbReference type="Proteomes" id="UP000260925"/>
    </source>
</evidence>
<organism evidence="2 3">
    <name type="scientific">Corynebacterium variabile</name>
    <dbReference type="NCBI Taxonomy" id="1727"/>
    <lineage>
        <taxon>Bacteria</taxon>
        <taxon>Bacillati</taxon>
        <taxon>Actinomycetota</taxon>
        <taxon>Actinomycetes</taxon>
        <taxon>Mycobacteriales</taxon>
        <taxon>Corynebacteriaceae</taxon>
        <taxon>Corynebacterium</taxon>
    </lineage>
</organism>
<feature type="transmembrane region" description="Helical" evidence="1">
    <location>
        <begin position="86"/>
        <end position="109"/>
    </location>
</feature>
<gene>
    <name evidence="2" type="ORF">DCL06_00480</name>
</gene>
<protein>
    <recommendedName>
        <fullName evidence="4">DUF304 domain-containing protein</fullName>
    </recommendedName>
</protein>
<accession>A0A3B9QRP2</accession>
<evidence type="ECO:0008006" key="4">
    <source>
        <dbReference type="Google" id="ProtNLM"/>
    </source>
</evidence>
<reference evidence="2 3" key="1">
    <citation type="journal article" date="2018" name="Nat. Biotechnol.">
        <title>A standardized bacterial taxonomy based on genome phylogeny substantially revises the tree of life.</title>
        <authorList>
            <person name="Parks D.H."/>
            <person name="Chuvochina M."/>
            <person name="Waite D.W."/>
            <person name="Rinke C."/>
            <person name="Skarshewski A."/>
            <person name="Chaumeil P.A."/>
            <person name="Hugenholtz P."/>
        </authorList>
    </citation>
    <scope>NUCLEOTIDE SEQUENCE [LARGE SCALE GENOMIC DNA]</scope>
    <source>
        <strain evidence="2">UBA9851</strain>
    </source>
</reference>
<sequence length="198" mass="22480">MWCTCARTLGRTRPMPKIRFERGEVILAELSPSRRSVIFPVLELVLATGVVWLLIGLLDAHLADEAVRVAGYVPDHLAEVPGLPGVAGTATAALWGRRVLLIVWVWIAWRRCIRHLLFRQRSRIILTDRRLVTASGDWRSRVVEIPLDQIVEVRQRGSTVNVWARGYRIPVRLADVPYAADVAAMVDERIVRYARPVY</sequence>
<evidence type="ECO:0000256" key="1">
    <source>
        <dbReference type="SAM" id="Phobius"/>
    </source>
</evidence>
<comment type="caution">
    <text evidence="2">The sequence shown here is derived from an EMBL/GenBank/DDBJ whole genome shotgun (WGS) entry which is preliminary data.</text>
</comment>
<keyword evidence="1" id="KW-1133">Transmembrane helix</keyword>
<evidence type="ECO:0000313" key="2">
    <source>
        <dbReference type="EMBL" id="HAF71640.1"/>
    </source>
</evidence>
<dbReference type="AlphaFoldDB" id="A0A3B9QRP2"/>